<evidence type="ECO:0000256" key="6">
    <source>
        <dbReference type="PROSITE-ProRule" id="PRU00169"/>
    </source>
</evidence>
<protein>
    <submittedName>
        <fullName evidence="10">Response regulator transcription factor</fullName>
    </submittedName>
</protein>
<evidence type="ECO:0000256" key="5">
    <source>
        <dbReference type="ARBA" id="ARBA00023163"/>
    </source>
</evidence>
<dbReference type="PANTHER" id="PTHR48111">
    <property type="entry name" value="REGULATOR OF RPOS"/>
    <property type="match status" value="1"/>
</dbReference>
<evidence type="ECO:0000256" key="2">
    <source>
        <dbReference type="ARBA" id="ARBA00023012"/>
    </source>
</evidence>
<evidence type="ECO:0000256" key="7">
    <source>
        <dbReference type="PROSITE-ProRule" id="PRU01091"/>
    </source>
</evidence>
<reference evidence="10" key="1">
    <citation type="journal article" date="2024" name="Int. J. Syst. Evol. Microbiol.">
        <title>Polycladomyces zharkentensis sp. nov., a novel thermophilic cellulose- and starch-degrading member of the Bacillota from a geothermal aquifer in Kazakhstan.</title>
        <authorList>
            <person name="Mashzhan A."/>
            <person name="Kistaubayeva A."/>
            <person name="Javier-Lopez R."/>
            <person name="Bissenova U."/>
            <person name="Bissenbay A."/>
            <person name="Birkeland N.K."/>
        </authorList>
    </citation>
    <scope>NUCLEOTIDE SEQUENCE</scope>
    <source>
        <strain evidence="10">ZKZ2T</strain>
    </source>
</reference>
<name>A0ABS2WM50_9BACL</name>
<dbReference type="InterPro" id="IPR011006">
    <property type="entry name" value="CheY-like_superfamily"/>
</dbReference>
<keyword evidence="1 6" id="KW-0597">Phosphoprotein</keyword>
<dbReference type="Proteomes" id="UP001177120">
    <property type="component" value="Unassembled WGS sequence"/>
</dbReference>
<feature type="DNA-binding region" description="OmpR/PhoB-type" evidence="7">
    <location>
        <begin position="132"/>
        <end position="231"/>
    </location>
</feature>
<sequence>MFSSRILLVDDDKPILDLLTVVLKKEGFQEILTATSGNEALFICERTNPDLIVLDVMLPDYDGFDLCHELRKKMQIPIMFLTAKTTDLNKLTGFSYGADDYITKPFNPLEVVARMKVHLRRHKQLPASVVEKRRYDFGRFQVDEESGQLIVEGKPVKCRAKELQLLVFLCQHPNRIFSKNTLYEKVWGEKPFNGDNTVMVHIRHLREKIEEDPSHPRYIQTIRGLGYKLAYPPKGD</sequence>
<keyword evidence="3" id="KW-0805">Transcription regulation</keyword>
<keyword evidence="5" id="KW-0804">Transcription</keyword>
<dbReference type="InterPro" id="IPR001867">
    <property type="entry name" value="OmpR/PhoB-type_DNA-bd"/>
</dbReference>
<feature type="modified residue" description="4-aspartylphosphate" evidence="6">
    <location>
        <position position="55"/>
    </location>
</feature>
<dbReference type="InterPro" id="IPR036388">
    <property type="entry name" value="WH-like_DNA-bd_sf"/>
</dbReference>
<gene>
    <name evidence="10" type="ORF">JQC72_13685</name>
</gene>
<dbReference type="Gene3D" id="3.40.50.2300">
    <property type="match status" value="1"/>
</dbReference>
<dbReference type="PANTHER" id="PTHR48111:SF52">
    <property type="entry name" value="TRANSCRIPTIONAL REGULATORY PROTEIN YVRH"/>
    <property type="match status" value="1"/>
</dbReference>
<dbReference type="SUPFAM" id="SSF52172">
    <property type="entry name" value="CheY-like"/>
    <property type="match status" value="1"/>
</dbReference>
<dbReference type="RefSeq" id="WP_205496680.1">
    <property type="nucleotide sequence ID" value="NZ_JAFHAP010000013.1"/>
</dbReference>
<organism evidence="10 11">
    <name type="scientific">Polycladomyces zharkentensis</name>
    <dbReference type="NCBI Taxonomy" id="2807616"/>
    <lineage>
        <taxon>Bacteria</taxon>
        <taxon>Bacillati</taxon>
        <taxon>Bacillota</taxon>
        <taxon>Bacilli</taxon>
        <taxon>Bacillales</taxon>
        <taxon>Thermoactinomycetaceae</taxon>
        <taxon>Polycladomyces</taxon>
    </lineage>
</organism>
<feature type="domain" description="OmpR/PhoB-type" evidence="9">
    <location>
        <begin position="132"/>
        <end position="231"/>
    </location>
</feature>
<evidence type="ECO:0000259" key="8">
    <source>
        <dbReference type="PROSITE" id="PS50110"/>
    </source>
</evidence>
<evidence type="ECO:0000256" key="3">
    <source>
        <dbReference type="ARBA" id="ARBA00023015"/>
    </source>
</evidence>
<dbReference type="SMART" id="SM00862">
    <property type="entry name" value="Trans_reg_C"/>
    <property type="match status" value="1"/>
</dbReference>
<keyword evidence="2" id="KW-0902">Two-component regulatory system</keyword>
<evidence type="ECO:0000259" key="9">
    <source>
        <dbReference type="PROSITE" id="PS51755"/>
    </source>
</evidence>
<feature type="domain" description="Response regulatory" evidence="8">
    <location>
        <begin position="5"/>
        <end position="119"/>
    </location>
</feature>
<dbReference type="EMBL" id="JAFHAP010000013">
    <property type="protein sequence ID" value="MBN2910553.1"/>
    <property type="molecule type" value="Genomic_DNA"/>
</dbReference>
<dbReference type="PROSITE" id="PS51755">
    <property type="entry name" value="OMPR_PHOB"/>
    <property type="match status" value="1"/>
</dbReference>
<dbReference type="Gene3D" id="6.10.250.690">
    <property type="match status" value="1"/>
</dbReference>
<dbReference type="SMART" id="SM00448">
    <property type="entry name" value="REC"/>
    <property type="match status" value="1"/>
</dbReference>
<dbReference type="PROSITE" id="PS50110">
    <property type="entry name" value="RESPONSE_REGULATORY"/>
    <property type="match status" value="1"/>
</dbReference>
<evidence type="ECO:0000313" key="10">
    <source>
        <dbReference type="EMBL" id="MBN2910553.1"/>
    </source>
</evidence>
<dbReference type="InterPro" id="IPR039420">
    <property type="entry name" value="WalR-like"/>
</dbReference>
<keyword evidence="4 7" id="KW-0238">DNA-binding</keyword>
<dbReference type="Gene3D" id="1.10.10.10">
    <property type="entry name" value="Winged helix-like DNA-binding domain superfamily/Winged helix DNA-binding domain"/>
    <property type="match status" value="1"/>
</dbReference>
<keyword evidence="11" id="KW-1185">Reference proteome</keyword>
<evidence type="ECO:0000313" key="11">
    <source>
        <dbReference type="Proteomes" id="UP001177120"/>
    </source>
</evidence>
<comment type="caution">
    <text evidence="10">The sequence shown here is derived from an EMBL/GenBank/DDBJ whole genome shotgun (WGS) entry which is preliminary data.</text>
</comment>
<dbReference type="CDD" id="cd00383">
    <property type="entry name" value="trans_reg_C"/>
    <property type="match status" value="1"/>
</dbReference>
<evidence type="ECO:0000256" key="1">
    <source>
        <dbReference type="ARBA" id="ARBA00022553"/>
    </source>
</evidence>
<dbReference type="InterPro" id="IPR001789">
    <property type="entry name" value="Sig_transdc_resp-reg_receiver"/>
</dbReference>
<dbReference type="CDD" id="cd17574">
    <property type="entry name" value="REC_OmpR"/>
    <property type="match status" value="1"/>
</dbReference>
<accession>A0ABS2WM50</accession>
<dbReference type="Pfam" id="PF00072">
    <property type="entry name" value="Response_reg"/>
    <property type="match status" value="1"/>
</dbReference>
<dbReference type="Pfam" id="PF00486">
    <property type="entry name" value="Trans_reg_C"/>
    <property type="match status" value="1"/>
</dbReference>
<evidence type="ECO:0000256" key="4">
    <source>
        <dbReference type="ARBA" id="ARBA00023125"/>
    </source>
</evidence>
<proteinExistence type="predicted"/>